<dbReference type="RefSeq" id="WP_119452993.1">
    <property type="nucleotide sequence ID" value="NZ_QWGA01000003.1"/>
</dbReference>
<dbReference type="Proteomes" id="UP000265845">
    <property type="component" value="Unassembled WGS sequence"/>
</dbReference>
<evidence type="ECO:0000259" key="1">
    <source>
        <dbReference type="PROSITE" id="PS51186"/>
    </source>
</evidence>
<feature type="domain" description="N-acetyltransferase" evidence="1">
    <location>
        <begin position="13"/>
        <end position="175"/>
    </location>
</feature>
<evidence type="ECO:0000313" key="2">
    <source>
        <dbReference type="EMBL" id="RIJ31498.1"/>
    </source>
</evidence>
<accession>A0A399RJP3</accession>
<dbReference type="AlphaFoldDB" id="A0A399RJP3"/>
<dbReference type="InterPro" id="IPR016181">
    <property type="entry name" value="Acyl_CoA_acyltransferase"/>
</dbReference>
<dbReference type="SUPFAM" id="SSF55729">
    <property type="entry name" value="Acyl-CoA N-acyltransferases (Nat)"/>
    <property type="match status" value="1"/>
</dbReference>
<dbReference type="Gene3D" id="3.40.630.30">
    <property type="match status" value="1"/>
</dbReference>
<organism evidence="2 3">
    <name type="scientific">Henriciella algicola</name>
    <dbReference type="NCBI Taxonomy" id="1608422"/>
    <lineage>
        <taxon>Bacteria</taxon>
        <taxon>Pseudomonadati</taxon>
        <taxon>Pseudomonadota</taxon>
        <taxon>Alphaproteobacteria</taxon>
        <taxon>Hyphomonadales</taxon>
        <taxon>Hyphomonadaceae</taxon>
        <taxon>Henriciella</taxon>
    </lineage>
</organism>
<comment type="caution">
    <text evidence="2">The sequence shown here is derived from an EMBL/GenBank/DDBJ whole genome shotgun (WGS) entry which is preliminary data.</text>
</comment>
<sequence length="196" mass="22271">MELGAPGLHTEMLRLEPLNESHRAALTSSNAVEHMWSSMPVIATGTNIDAYFDHSLKMAKLGTGQVMAAMREADERLVGLSAFLNPNRMNRRTRIGYNWIEPELRGGEVVDHIQYLMLKRAYQWRARRVAWWLSQKNERAIAAVEKIGAQREGVLRQHTRFADGSWADLVVLSLVGDEIRDSMAMLGELIEQRQQS</sequence>
<keyword evidence="3" id="KW-1185">Reference proteome</keyword>
<dbReference type="GO" id="GO:0016747">
    <property type="term" value="F:acyltransferase activity, transferring groups other than amino-acyl groups"/>
    <property type="evidence" value="ECO:0007669"/>
    <property type="project" value="InterPro"/>
</dbReference>
<name>A0A399RJP3_9PROT</name>
<reference evidence="2 3" key="1">
    <citation type="submission" date="2018-08" db="EMBL/GenBank/DDBJ databases">
        <title>Henriciella mobilis sp. nov., isolated from seawater.</title>
        <authorList>
            <person name="Cheng H."/>
            <person name="Wu Y.-H."/>
            <person name="Xu X.-W."/>
            <person name="Guo L.-L."/>
        </authorList>
    </citation>
    <scope>NUCLEOTIDE SEQUENCE [LARGE SCALE GENOMIC DNA]</scope>
    <source>
        <strain evidence="2 3">CCUG67844</strain>
    </source>
</reference>
<evidence type="ECO:0000313" key="3">
    <source>
        <dbReference type="Proteomes" id="UP000265845"/>
    </source>
</evidence>
<dbReference type="PANTHER" id="PTHR43610">
    <property type="entry name" value="BLL6696 PROTEIN"/>
    <property type="match status" value="1"/>
</dbReference>
<proteinExistence type="predicted"/>
<dbReference type="InterPro" id="IPR000182">
    <property type="entry name" value="GNAT_dom"/>
</dbReference>
<dbReference type="PROSITE" id="PS51186">
    <property type="entry name" value="GNAT"/>
    <property type="match status" value="1"/>
</dbReference>
<dbReference type="PANTHER" id="PTHR43610:SF1">
    <property type="entry name" value="N-ACETYLTRANSFERASE DOMAIN-CONTAINING PROTEIN"/>
    <property type="match status" value="1"/>
</dbReference>
<dbReference type="OrthoDB" id="5295305at2"/>
<protein>
    <submittedName>
        <fullName evidence="2">N-acetyltransferase</fullName>
    </submittedName>
</protein>
<keyword evidence="2" id="KW-0808">Transferase</keyword>
<gene>
    <name evidence="2" type="ORF">D1222_04425</name>
</gene>
<dbReference type="EMBL" id="QWGA01000003">
    <property type="protein sequence ID" value="RIJ31498.1"/>
    <property type="molecule type" value="Genomic_DNA"/>
</dbReference>